<protein>
    <recommendedName>
        <fullName evidence="4">Flp pilus assembly protein TadB</fullName>
    </recommendedName>
</protein>
<sequence length="285" mass="33010">MSAYGLLLIQYGVFTVILALATGFAYSALWTTDERVFLRNRMMRTWTNQSKALQVKAKESEVTLLFKQAGYSWMTSIRWMLIRTGVLVIGVAYLMTTQSMSTTLLFVGVWLIATEPVLKFSMIRLLLKFQTEAVRRKKESELFSLFALIKTDLMANRSDQINVYHLIRETLPYFSSIKPVLFAFLEKWSESPEEAGKVFEKELGSDTAQFVGDTLAQLHKLPRQKAIQLLSEQGKVFVYKRSELAMQQAEMQRNFFFIFFFLAGFGVILWFMWFAYSMSMSSMNF</sequence>
<gene>
    <name evidence="2" type="ORF">B0X71_19470</name>
</gene>
<geneLocation type="plasmid" evidence="2 3">
    <name>unnamed1</name>
</geneLocation>
<keyword evidence="1" id="KW-1133">Transmembrane helix</keyword>
<reference evidence="2 3" key="1">
    <citation type="submission" date="2017-02" db="EMBL/GenBank/DDBJ databases">
        <title>The complete genomic sequence of a novel cold adapted crude oil-degrading bacterium Planococcus qaidamina Y42.</title>
        <authorList>
            <person name="Yang R."/>
        </authorList>
    </citation>
    <scope>NUCLEOTIDE SEQUENCE [LARGE SCALE GENOMIC DNA]</scope>
    <source>
        <strain evidence="2 3">Y42</strain>
        <plasmid evidence="2 3">unnamed1</plasmid>
    </source>
</reference>
<keyword evidence="2" id="KW-0614">Plasmid</keyword>
<dbReference type="RefSeq" id="WP_077591214.1">
    <property type="nucleotide sequence ID" value="NZ_CP019641.1"/>
</dbReference>
<dbReference type="Proteomes" id="UP000188184">
    <property type="component" value="Plasmid unnamed1"/>
</dbReference>
<proteinExistence type="predicted"/>
<organism evidence="2 3">
    <name type="scientific">Planococcus lenghuensis</name>
    <dbReference type="NCBI Taxonomy" id="2213202"/>
    <lineage>
        <taxon>Bacteria</taxon>
        <taxon>Bacillati</taxon>
        <taxon>Bacillota</taxon>
        <taxon>Bacilli</taxon>
        <taxon>Bacillales</taxon>
        <taxon>Caryophanaceae</taxon>
        <taxon>Planococcus</taxon>
    </lineage>
</organism>
<keyword evidence="3" id="KW-1185">Reference proteome</keyword>
<feature type="transmembrane region" description="Helical" evidence="1">
    <location>
        <begin position="77"/>
        <end position="95"/>
    </location>
</feature>
<evidence type="ECO:0000256" key="1">
    <source>
        <dbReference type="SAM" id="Phobius"/>
    </source>
</evidence>
<name>A0A1Q2L4Q4_9BACL</name>
<keyword evidence="1" id="KW-0812">Transmembrane</keyword>
<feature type="transmembrane region" description="Helical" evidence="1">
    <location>
        <begin position="6"/>
        <end position="29"/>
    </location>
</feature>
<evidence type="ECO:0000313" key="2">
    <source>
        <dbReference type="EMBL" id="AQQ55354.1"/>
    </source>
</evidence>
<dbReference type="OrthoDB" id="9971146at2"/>
<evidence type="ECO:0008006" key="4">
    <source>
        <dbReference type="Google" id="ProtNLM"/>
    </source>
</evidence>
<feature type="transmembrane region" description="Helical" evidence="1">
    <location>
        <begin position="107"/>
        <end position="127"/>
    </location>
</feature>
<dbReference type="KEGG" id="pmar:B0X71_19470"/>
<evidence type="ECO:0000313" key="3">
    <source>
        <dbReference type="Proteomes" id="UP000188184"/>
    </source>
</evidence>
<dbReference type="AlphaFoldDB" id="A0A1Q2L4Q4"/>
<accession>A0A1Q2L4Q4</accession>
<feature type="transmembrane region" description="Helical" evidence="1">
    <location>
        <begin position="255"/>
        <end position="276"/>
    </location>
</feature>
<keyword evidence="1" id="KW-0472">Membrane</keyword>
<dbReference type="EMBL" id="CP019641">
    <property type="protein sequence ID" value="AQQ55354.1"/>
    <property type="molecule type" value="Genomic_DNA"/>
</dbReference>